<evidence type="ECO:0000313" key="2">
    <source>
        <dbReference type="EMBL" id="KAF4610986.1"/>
    </source>
</evidence>
<proteinExistence type="predicted"/>
<dbReference type="PANTHER" id="PTHR38926:SF72">
    <property type="entry name" value="IM:7136021-RELATED"/>
    <property type="match status" value="1"/>
</dbReference>
<evidence type="ECO:0000259" key="1">
    <source>
        <dbReference type="Pfam" id="PF12937"/>
    </source>
</evidence>
<evidence type="ECO:0000313" key="3">
    <source>
        <dbReference type="Proteomes" id="UP000521872"/>
    </source>
</evidence>
<dbReference type="Gene3D" id="1.20.1280.50">
    <property type="match status" value="1"/>
</dbReference>
<dbReference type="Gene3D" id="3.80.10.10">
    <property type="entry name" value="Ribonuclease Inhibitor"/>
    <property type="match status" value="1"/>
</dbReference>
<comment type="caution">
    <text evidence="2">The sequence shown here is derived from an EMBL/GenBank/DDBJ whole genome shotgun (WGS) entry which is preliminary data.</text>
</comment>
<dbReference type="PANTHER" id="PTHR38926">
    <property type="entry name" value="F-BOX DOMAIN CONTAINING PROTEIN, EXPRESSED"/>
    <property type="match status" value="1"/>
</dbReference>
<reference evidence="2 3" key="1">
    <citation type="submission" date="2019-12" db="EMBL/GenBank/DDBJ databases">
        <authorList>
            <person name="Floudas D."/>
            <person name="Bentzer J."/>
            <person name="Ahren D."/>
            <person name="Johansson T."/>
            <person name="Persson P."/>
            <person name="Tunlid A."/>
        </authorList>
    </citation>
    <scope>NUCLEOTIDE SEQUENCE [LARGE SCALE GENOMIC DNA]</scope>
    <source>
        <strain evidence="2 3">CBS 102.39</strain>
    </source>
</reference>
<name>A0A8H4QHS1_9AGAR</name>
<dbReference type="Pfam" id="PF12937">
    <property type="entry name" value="F-box-like"/>
    <property type="match status" value="1"/>
</dbReference>
<protein>
    <recommendedName>
        <fullName evidence="1">F-box domain-containing protein</fullName>
    </recommendedName>
</protein>
<dbReference type="InterPro" id="IPR001810">
    <property type="entry name" value="F-box_dom"/>
</dbReference>
<dbReference type="AlphaFoldDB" id="A0A8H4QHS1"/>
<accession>A0A8H4QHS1</accession>
<gene>
    <name evidence="2" type="ORF">D9613_006716</name>
</gene>
<dbReference type="InterPro" id="IPR032675">
    <property type="entry name" value="LRR_dom_sf"/>
</dbReference>
<dbReference type="InterPro" id="IPR036047">
    <property type="entry name" value="F-box-like_dom_sf"/>
</dbReference>
<dbReference type="Proteomes" id="UP000521872">
    <property type="component" value="Unassembled WGS sequence"/>
</dbReference>
<organism evidence="2 3">
    <name type="scientific">Agrocybe pediades</name>
    <dbReference type="NCBI Taxonomy" id="84607"/>
    <lineage>
        <taxon>Eukaryota</taxon>
        <taxon>Fungi</taxon>
        <taxon>Dikarya</taxon>
        <taxon>Basidiomycota</taxon>
        <taxon>Agaricomycotina</taxon>
        <taxon>Agaricomycetes</taxon>
        <taxon>Agaricomycetidae</taxon>
        <taxon>Agaricales</taxon>
        <taxon>Agaricineae</taxon>
        <taxon>Strophariaceae</taxon>
        <taxon>Agrocybe</taxon>
    </lineage>
</organism>
<dbReference type="SUPFAM" id="SSF81383">
    <property type="entry name" value="F-box domain"/>
    <property type="match status" value="1"/>
</dbReference>
<keyword evidence="3" id="KW-1185">Reference proteome</keyword>
<feature type="domain" description="F-box" evidence="1">
    <location>
        <begin position="72"/>
        <end position="131"/>
    </location>
</feature>
<dbReference type="SUPFAM" id="SSF52047">
    <property type="entry name" value="RNI-like"/>
    <property type="match status" value="1"/>
</dbReference>
<dbReference type="EMBL" id="JAACJL010000058">
    <property type="protein sequence ID" value="KAF4610986.1"/>
    <property type="molecule type" value="Genomic_DNA"/>
</dbReference>
<sequence length="591" mass="65781">MPTPNTNSIGVKYSAGGFTALSTGVKAGGSMATVISHNHASADAVSIIDSKIKQHKQEILALMTQRNTYAPISRLPPELITLIFDWYKKVESISTKFQYSQPLRWTRCTHVCRLWRTIALNSPTLWTDIDLNHLNWAKEALVRTRMAALKISFQLMGFPGDNSTTELAKDILRQGSRLKDLSIRSHRPARGKIEEILRSFPRSTPNLQSLEITHVSRSTKIICLPSDRLCDAEKLQRLSITGCGIDWVHHILNKKTLTVLKLVNITSTSTISMPQFLQSLGDMRSIQTLELKNAFSILVPHHTSMQSQRIALPSLRVLRLGECPAEILGFFFKHIALGKGVSMEIKSQGTDESCFMTFLEEISSVLSSNGTDLALCSLRIIKATLTELSMDGFLHQPVEVVDGETNALVQDRDRTPFFGLALTISSVSSTQQGALWINACATLPLTRVKSVCWSCEPCIPVEAINSCFGTLPNLDSLTFSCEYSKVYELLLATLPSSEGTCSTFTFPELRILTLRDFTLSGNSLAQLIDLLIQRYEGGLEVEKLVIRGCYEVEDEEIDLLCEVVTDVEWDEMVLASDSDELTDEGHYATFY</sequence>